<protein>
    <submittedName>
        <fullName evidence="1">SEC-C domain-containing protein</fullName>
    </submittedName>
</protein>
<proteinExistence type="predicted"/>
<gene>
    <name evidence="1" type="ORF">IU459_35595</name>
</gene>
<reference evidence="1 2" key="1">
    <citation type="submission" date="2020-10" db="EMBL/GenBank/DDBJ databases">
        <title>Identification of Nocardia species via Next-generation sequencing and recognition of intraspecies genetic diversity.</title>
        <authorList>
            <person name="Li P."/>
            <person name="Li P."/>
            <person name="Lu B."/>
        </authorList>
    </citation>
    <scope>NUCLEOTIDE SEQUENCE [LARGE SCALE GENOMIC DNA]</scope>
    <source>
        <strain evidence="1 2">BJ06-0157</strain>
    </source>
</reference>
<comment type="caution">
    <text evidence="1">The sequence shown here is derived from an EMBL/GenBank/DDBJ whole genome shotgun (WGS) entry which is preliminary data.</text>
</comment>
<accession>A0ABS0D6R9</accession>
<evidence type="ECO:0000313" key="2">
    <source>
        <dbReference type="Proteomes" id="UP000702209"/>
    </source>
</evidence>
<organism evidence="1 2">
    <name type="scientific">Nocardia amamiensis</name>
    <dbReference type="NCBI Taxonomy" id="404578"/>
    <lineage>
        <taxon>Bacteria</taxon>
        <taxon>Bacillati</taxon>
        <taxon>Actinomycetota</taxon>
        <taxon>Actinomycetes</taxon>
        <taxon>Mycobacteriales</taxon>
        <taxon>Nocardiaceae</taxon>
        <taxon>Nocardia</taxon>
    </lineage>
</organism>
<name>A0ABS0D6R9_9NOCA</name>
<dbReference type="InterPro" id="IPR004027">
    <property type="entry name" value="SEC_C_motif"/>
</dbReference>
<dbReference type="SUPFAM" id="SSF103642">
    <property type="entry name" value="Sec-C motif"/>
    <property type="match status" value="1"/>
</dbReference>
<evidence type="ECO:0000313" key="1">
    <source>
        <dbReference type="EMBL" id="MBF6302818.1"/>
    </source>
</evidence>
<sequence length="816" mass="89661">MADSLTDKAFDLLRTHGPLDDDEWEDLLVTQGLGDGDDMWALIDGFDHPLLGILPDGRNIALDTLLEGRVLTHRLTAEEIAAGLIAADPDLSPLLRVDEDTILDGLGGARVGFTDLDPEMSAGRSLDGYLGRTLLLEPAALADVDAATLVALEITDHTSRLRIVTGEVAAPDLAEGLARHLDDDCVLEVEELGWALMSEDPTLFTMPALPLSELVAAAGFSLRGVRIAGGGFDWDRFDTDIATRTIMLRHSLDRDQARTVLGFGALVRAVTTAAPERRDTVLAEADLTGLSELADPDTASAAYRELFTRTDTNPNAVAAVADHLRRHGPRKLTAAAQWLAGKACEHLNLVLDAEQHFEDATTADPYWEPAVADLARYATDRGDLTRAVSLLERTSDGPTTQAYALIRETSPTQHPGLGRNDRCWCGSGRKYKLCHLGRSELTLLDRARLLYQKAAVHCDELDWQPTRKDLAQIRAHHWDTPAGWWAALEDPFVVDVTLFECGGFDDFLARRRPLLPERDLLLAQQWQLAPRSVFEIESVNPGTSISVRDLRTGDRHDIPATTVSHHLQAGEFYCCHVVPVGDDVLLTGSLEPVSLPHRSRLLEMLESDTTTPRDLVAFLSARFAPPQLVTTSGDPLVFCQAHLTITDPDTIRHHLTEHYDHDTTDHWTWLDDTDTVLGGLRLTGNELVVEAISEPRFDTLLATIRELDPAVGVVSDTRTPAADTLATHQANDENTASQELSPDHPEIAAFLDQHLRAYENTWIDEPIPALGGTTPRDAVADPTRRDDVIRLINSFPQDEHPGQMSANRLRHLLGLP</sequence>
<keyword evidence="2" id="KW-1185">Reference proteome</keyword>
<dbReference type="Gene3D" id="3.10.450.50">
    <property type="match status" value="1"/>
</dbReference>
<dbReference type="RefSeq" id="WP_195134000.1">
    <property type="nucleotide sequence ID" value="NZ_JADLQX010000060.1"/>
</dbReference>
<dbReference type="Pfam" id="PF02810">
    <property type="entry name" value="SEC-C"/>
    <property type="match status" value="1"/>
</dbReference>
<dbReference type="Proteomes" id="UP000702209">
    <property type="component" value="Unassembled WGS sequence"/>
</dbReference>
<dbReference type="EMBL" id="JADLQX010000060">
    <property type="protein sequence ID" value="MBF6302818.1"/>
    <property type="molecule type" value="Genomic_DNA"/>
</dbReference>